<dbReference type="AlphaFoldDB" id="A0A3M7M1M6"/>
<evidence type="ECO:0000313" key="1">
    <source>
        <dbReference type="EMBL" id="RMZ68300.1"/>
    </source>
</evidence>
<organism evidence="1 2">
    <name type="scientific">Pyrenophora seminiperda CCB06</name>
    <dbReference type="NCBI Taxonomy" id="1302712"/>
    <lineage>
        <taxon>Eukaryota</taxon>
        <taxon>Fungi</taxon>
        <taxon>Dikarya</taxon>
        <taxon>Ascomycota</taxon>
        <taxon>Pezizomycotina</taxon>
        <taxon>Dothideomycetes</taxon>
        <taxon>Pleosporomycetidae</taxon>
        <taxon>Pleosporales</taxon>
        <taxon>Pleosporineae</taxon>
        <taxon>Pleosporaceae</taxon>
        <taxon>Pyrenophora</taxon>
    </lineage>
</organism>
<dbReference type="Gene3D" id="2.170.15.10">
    <property type="entry name" value="Proaerolysin, chain A, domain 3"/>
    <property type="match status" value="1"/>
</dbReference>
<accession>A0A3M7M1M6</accession>
<gene>
    <name evidence="1" type="ORF">GMOD_00004522</name>
</gene>
<dbReference type="EMBL" id="KE747814">
    <property type="protein sequence ID" value="RMZ68300.1"/>
    <property type="molecule type" value="Genomic_DNA"/>
</dbReference>
<evidence type="ECO:0000313" key="2">
    <source>
        <dbReference type="Proteomes" id="UP000265663"/>
    </source>
</evidence>
<name>A0A3M7M1M6_9PLEO</name>
<dbReference type="SUPFAM" id="SSF56973">
    <property type="entry name" value="Aerolisin/ETX pore-forming domain"/>
    <property type="match status" value="1"/>
</dbReference>
<sequence length="504" mass="56789">MSTQSSTVTKAESITMEKAKSNFLEEQTKLLTKLPAPKQAPPPLESGTVKFFDDEDFDSKHFHVVEIKEYTSDQRHRINKANWNKTSYISWNLPVGTVMTVLEHVRRVENGESVADLRGCGRCLDLVGTGKTEAVQLSRLYMNDCFKGFFWREVDLKMGAIELFDSTKEDLKQENMWARHTIFLSEWQPGTVHSIQHWELQDKISYARWETLRDRQTVTLFVNADGSGDEYNNIKGWGTIKEMPDFGERDFNDKFSSFKWDTINPIREKCQDISIVPNVSGGKMYNAREEGENDGDSQQKVELQITEAKTREIYVETTDSTANSVGASLKTTAKAGTEGVASYEVEWSLEVTHSWGKSKTKGEKTTDTEVISIKQELFVTAKKAFTASMNVHVANIASKMYKVKAKRWYDQNLTGCVKDQGLWMREETVMVNISGSLYSKVTLHLKEYAIPKKDSVIDKGQQLANDAVDKGQTLGNSAVSQGQRLGKDLGKTAFGLVPKLGTTT</sequence>
<keyword evidence="2" id="KW-1185">Reference proteome</keyword>
<dbReference type="OrthoDB" id="4692089at2759"/>
<protein>
    <submittedName>
        <fullName evidence="1">Uncharacterized protein</fullName>
    </submittedName>
</protein>
<dbReference type="Proteomes" id="UP000265663">
    <property type="component" value="Unassembled WGS sequence"/>
</dbReference>
<reference evidence="1 2" key="1">
    <citation type="journal article" date="2014" name="PLoS ONE">
        <title>De novo Genome Assembly of the Fungal Plant Pathogen Pyrenophora semeniperda.</title>
        <authorList>
            <person name="Soliai M.M."/>
            <person name="Meyer S.E."/>
            <person name="Udall J.A."/>
            <person name="Elzinga D.E."/>
            <person name="Hermansen R.A."/>
            <person name="Bodily P.M."/>
            <person name="Hart A.A."/>
            <person name="Coleman C.E."/>
        </authorList>
    </citation>
    <scope>NUCLEOTIDE SEQUENCE [LARGE SCALE GENOMIC DNA]</scope>
    <source>
        <strain evidence="1 2">CCB06</strain>
        <tissue evidence="1">Mycelium</tissue>
    </source>
</reference>
<proteinExistence type="predicted"/>